<feature type="compositionally biased region" description="Polar residues" evidence="8">
    <location>
        <begin position="68"/>
        <end position="86"/>
    </location>
</feature>
<evidence type="ECO:0000256" key="1">
    <source>
        <dbReference type="ARBA" id="ARBA00006484"/>
    </source>
</evidence>
<protein>
    <recommendedName>
        <fullName evidence="2 7">3-oxoacyl-[acyl-carrier-protein] reductase</fullName>
        <ecNumber evidence="2 7">1.1.1.100</ecNumber>
    </recommendedName>
</protein>
<dbReference type="Pfam" id="PF13561">
    <property type="entry name" value="adh_short_C2"/>
    <property type="match status" value="1"/>
</dbReference>
<feature type="active site" description="Proton acceptor" evidence="5">
    <location>
        <position position="230"/>
    </location>
</feature>
<dbReference type="OrthoDB" id="9808187at2"/>
<evidence type="ECO:0000256" key="8">
    <source>
        <dbReference type="SAM" id="MobiDB-lite"/>
    </source>
</evidence>
<dbReference type="EMBL" id="CP041692">
    <property type="protein sequence ID" value="QDP97457.1"/>
    <property type="molecule type" value="Genomic_DNA"/>
</dbReference>
<comment type="pathway">
    <text evidence="7">Lipid metabolism; fatty acid biosynthesis.</text>
</comment>
<evidence type="ECO:0000313" key="10">
    <source>
        <dbReference type="EMBL" id="QDP97457.1"/>
    </source>
</evidence>
<evidence type="ECO:0000259" key="9">
    <source>
        <dbReference type="SMART" id="SM00822"/>
    </source>
</evidence>
<feature type="binding site" evidence="6">
    <location>
        <position position="263"/>
    </location>
    <ligand>
        <name>NADP(+)</name>
        <dbReference type="ChEBI" id="CHEBI:58349"/>
    </ligand>
</feature>
<keyword evidence="7" id="KW-0444">Lipid biosynthesis</keyword>
<dbReference type="PRINTS" id="PR00080">
    <property type="entry name" value="SDRFAMILY"/>
</dbReference>
<dbReference type="InterPro" id="IPR020904">
    <property type="entry name" value="Sc_DH/Rdtase_CS"/>
</dbReference>
<dbReference type="InterPro" id="IPR011284">
    <property type="entry name" value="3oxo_ACP_reduc"/>
</dbReference>
<dbReference type="PANTHER" id="PTHR42760">
    <property type="entry name" value="SHORT-CHAIN DEHYDROGENASES/REDUCTASES FAMILY MEMBER"/>
    <property type="match status" value="1"/>
</dbReference>
<accession>A0A516Q209</accession>
<dbReference type="EC" id="1.1.1.100" evidence="2 7"/>
<dbReference type="FunFam" id="3.40.50.720:FF:000173">
    <property type="entry name" value="3-oxoacyl-[acyl-carrier protein] reductase"/>
    <property type="match status" value="1"/>
</dbReference>
<evidence type="ECO:0000256" key="6">
    <source>
        <dbReference type="PIRSR" id="PIRSR611284-2"/>
    </source>
</evidence>
<dbReference type="Gene3D" id="3.40.50.720">
    <property type="entry name" value="NAD(P)-binding Rossmann-like Domain"/>
    <property type="match status" value="1"/>
</dbReference>
<feature type="region of interest" description="Disordered" evidence="8">
    <location>
        <begin position="59"/>
        <end position="94"/>
    </location>
</feature>
<comment type="subunit">
    <text evidence="7">Homotetramer.</text>
</comment>
<organism evidence="10 11">
    <name type="scientific">Microlunatus elymi</name>
    <dbReference type="NCBI Taxonomy" id="2596828"/>
    <lineage>
        <taxon>Bacteria</taxon>
        <taxon>Bacillati</taxon>
        <taxon>Actinomycetota</taxon>
        <taxon>Actinomycetes</taxon>
        <taxon>Propionibacteriales</taxon>
        <taxon>Propionibacteriaceae</taxon>
        <taxon>Microlunatus</taxon>
    </lineage>
</organism>
<dbReference type="NCBIfam" id="NF009466">
    <property type="entry name" value="PRK12826.1-2"/>
    <property type="match status" value="1"/>
</dbReference>
<dbReference type="GO" id="GO:0051287">
    <property type="term" value="F:NAD binding"/>
    <property type="evidence" value="ECO:0007669"/>
    <property type="project" value="UniProtKB-UniRule"/>
</dbReference>
<dbReference type="SMART" id="SM00822">
    <property type="entry name" value="PKS_KR"/>
    <property type="match status" value="1"/>
</dbReference>
<keyword evidence="7" id="KW-0276">Fatty acid metabolism</keyword>
<dbReference type="PRINTS" id="PR00081">
    <property type="entry name" value="GDHRDH"/>
</dbReference>
<evidence type="ECO:0000256" key="7">
    <source>
        <dbReference type="RuleBase" id="RU366074"/>
    </source>
</evidence>
<gene>
    <name evidence="10" type="primary">fabG</name>
    <name evidence="10" type="ORF">FOE78_17415</name>
</gene>
<dbReference type="InterPro" id="IPR002347">
    <property type="entry name" value="SDR_fam"/>
</dbReference>
<evidence type="ECO:0000256" key="2">
    <source>
        <dbReference type="ARBA" id="ARBA00012948"/>
    </source>
</evidence>
<feature type="binding site" evidence="6">
    <location>
        <begin position="99"/>
        <end position="102"/>
    </location>
    <ligand>
        <name>NADP(+)</name>
        <dbReference type="ChEBI" id="CHEBI:58349"/>
    </ligand>
</feature>
<feature type="binding site" evidence="6">
    <location>
        <position position="165"/>
    </location>
    <ligand>
        <name>NADP(+)</name>
        <dbReference type="ChEBI" id="CHEBI:58349"/>
    </ligand>
</feature>
<keyword evidence="3 7" id="KW-0560">Oxidoreductase</keyword>
<dbReference type="GO" id="GO:0006633">
    <property type="term" value="P:fatty acid biosynthetic process"/>
    <property type="evidence" value="ECO:0007669"/>
    <property type="project" value="UniProtKB-UniPathway"/>
</dbReference>
<dbReference type="NCBIfam" id="TIGR01830">
    <property type="entry name" value="3oxo_ACP_reduc"/>
    <property type="match status" value="1"/>
</dbReference>
<feature type="domain" description="Ketoreductase" evidence="9">
    <location>
        <begin position="93"/>
        <end position="261"/>
    </location>
</feature>
<evidence type="ECO:0000313" key="11">
    <source>
        <dbReference type="Proteomes" id="UP000319263"/>
    </source>
</evidence>
<evidence type="ECO:0000256" key="4">
    <source>
        <dbReference type="ARBA" id="ARBA00048508"/>
    </source>
</evidence>
<dbReference type="AlphaFoldDB" id="A0A516Q209"/>
<dbReference type="CDD" id="cd05333">
    <property type="entry name" value="BKR_SDR_c"/>
    <property type="match status" value="1"/>
</dbReference>
<sequence>MHWRWSSCPTVTHSPRVKRAPAQEWCASWVRLPVSGGPEATGAAFLYLPVLTWPQPAESARTAGARSDTVTGVTDADQSQDNSTDPTGGATARSVLVTGGSRGIGRAIAERFAAAGHRVATTSRSGEAPAGVLGVRCDITDAGQVEAAFTQIEEAHGPVEVLVANAGITKDTLVLRMTDEDWQQVIDTNLTGSFRVAKRAVRPMIRGRFGRIIFISSVVGLLGSAGQVNYAASKAGLLGMARSLAREVGSRGITANVIAPGFIETDMTAELADDLVAGYKKQIPLGRLGATEDVTAAVEFLAGDAAGYITGAQIPVDGGLGMGH</sequence>
<keyword evidence="11" id="KW-1185">Reference proteome</keyword>
<dbReference type="Proteomes" id="UP000319263">
    <property type="component" value="Chromosome"/>
</dbReference>
<comment type="catalytic activity">
    <reaction evidence="4 7">
        <text>a (3R)-hydroxyacyl-[ACP] + NADP(+) = a 3-oxoacyl-[ACP] + NADPH + H(+)</text>
        <dbReference type="Rhea" id="RHEA:17397"/>
        <dbReference type="Rhea" id="RHEA-COMP:9916"/>
        <dbReference type="Rhea" id="RHEA-COMP:9945"/>
        <dbReference type="ChEBI" id="CHEBI:15378"/>
        <dbReference type="ChEBI" id="CHEBI:57783"/>
        <dbReference type="ChEBI" id="CHEBI:58349"/>
        <dbReference type="ChEBI" id="CHEBI:78776"/>
        <dbReference type="ChEBI" id="CHEBI:78827"/>
        <dbReference type="EC" id="1.1.1.100"/>
    </reaction>
</comment>
<dbReference type="GO" id="GO:0004316">
    <property type="term" value="F:3-oxoacyl-[acyl-carrier-protein] reductase (NADPH) activity"/>
    <property type="evidence" value="ECO:0007669"/>
    <property type="project" value="UniProtKB-UniRule"/>
</dbReference>
<dbReference type="InterPro" id="IPR036291">
    <property type="entry name" value="NAD(P)-bd_dom_sf"/>
</dbReference>
<dbReference type="KEGG" id="mik:FOE78_17415"/>
<keyword evidence="7" id="KW-0443">Lipid metabolism</keyword>
<evidence type="ECO:0000256" key="3">
    <source>
        <dbReference type="ARBA" id="ARBA00023002"/>
    </source>
</evidence>
<dbReference type="PANTHER" id="PTHR42760:SF133">
    <property type="entry name" value="3-OXOACYL-[ACYL-CARRIER-PROTEIN] REDUCTASE"/>
    <property type="match status" value="1"/>
</dbReference>
<dbReference type="UniPathway" id="UPA00094"/>
<dbReference type="InterPro" id="IPR057326">
    <property type="entry name" value="KR_dom"/>
</dbReference>
<name>A0A516Q209_9ACTN</name>
<keyword evidence="7" id="KW-0275">Fatty acid biosynthesis</keyword>
<comment type="similarity">
    <text evidence="1 7">Belongs to the short-chain dehydrogenases/reductases (SDR) family.</text>
</comment>
<comment type="function">
    <text evidence="7">Catalyzes the NADPH-dependent reduction of beta-ketoacyl-ACP substrates to beta-hydroxyacyl-ACP products, the first reductive step in the elongation cycle of fatty acid biosynthesis.</text>
</comment>
<feature type="binding site" evidence="6">
    <location>
        <begin position="230"/>
        <end position="234"/>
    </location>
    <ligand>
        <name>NADP(+)</name>
        <dbReference type="ChEBI" id="CHEBI:58349"/>
    </ligand>
</feature>
<proteinExistence type="inferred from homology"/>
<reference evidence="10 11" key="1">
    <citation type="submission" date="2019-07" db="EMBL/GenBank/DDBJ databases">
        <title>Microlunatus dokdonensis sp. nov. isolated from the rhizospheric soil of the wild plant Elymus tsukushiensis.</title>
        <authorList>
            <person name="Ghim S.-Y."/>
            <person name="Hwang Y.-J."/>
            <person name="Son J.-S."/>
            <person name="Shin J.-H."/>
        </authorList>
    </citation>
    <scope>NUCLEOTIDE SEQUENCE [LARGE SCALE GENOMIC DNA]</scope>
    <source>
        <strain evidence="10 11">KUDC0627</strain>
    </source>
</reference>
<evidence type="ECO:0000256" key="5">
    <source>
        <dbReference type="PIRSR" id="PIRSR611284-1"/>
    </source>
</evidence>
<dbReference type="SUPFAM" id="SSF51735">
    <property type="entry name" value="NAD(P)-binding Rossmann-fold domains"/>
    <property type="match status" value="1"/>
</dbReference>
<keyword evidence="6 7" id="KW-0521">NADP</keyword>
<dbReference type="PROSITE" id="PS00061">
    <property type="entry name" value="ADH_SHORT"/>
    <property type="match status" value="1"/>
</dbReference>